<evidence type="ECO:0000313" key="10">
    <source>
        <dbReference type="EMBL" id="KAJ5191802.1"/>
    </source>
</evidence>
<evidence type="ECO:0000256" key="6">
    <source>
        <dbReference type="ARBA" id="ARBA00022777"/>
    </source>
</evidence>
<dbReference type="EMBL" id="JAPQKR010000016">
    <property type="protein sequence ID" value="KAJ5191802.1"/>
    <property type="molecule type" value="Genomic_DNA"/>
</dbReference>
<dbReference type="Gene3D" id="3.30.63.10">
    <property type="entry name" value="Guanylate Kinase phosphate binding domain"/>
    <property type="match status" value="1"/>
</dbReference>
<dbReference type="PANTHER" id="PTHR23117">
    <property type="entry name" value="GUANYLATE KINASE-RELATED"/>
    <property type="match status" value="1"/>
</dbReference>
<dbReference type="FunFam" id="3.40.50.300:FF:000776">
    <property type="entry name" value="Guanylate kinase 2"/>
    <property type="match status" value="1"/>
</dbReference>
<name>A0A9W9J942_9EURO</name>
<accession>A0A9W9J942</accession>
<dbReference type="NCBIfam" id="TIGR03263">
    <property type="entry name" value="guanyl_kin"/>
    <property type="match status" value="1"/>
</dbReference>
<evidence type="ECO:0000256" key="1">
    <source>
        <dbReference type="ARBA" id="ARBA00005790"/>
    </source>
</evidence>
<keyword evidence="11" id="KW-1185">Reference proteome</keyword>
<keyword evidence="4" id="KW-0808">Transferase</keyword>
<dbReference type="PROSITE" id="PS00856">
    <property type="entry name" value="GUANYLATE_KINASE_1"/>
    <property type="match status" value="1"/>
</dbReference>
<keyword evidence="7" id="KW-0067">ATP-binding</keyword>
<dbReference type="GO" id="GO:0005524">
    <property type="term" value="F:ATP binding"/>
    <property type="evidence" value="ECO:0007669"/>
    <property type="project" value="UniProtKB-KW"/>
</dbReference>
<keyword evidence="5" id="KW-0547">Nucleotide-binding</keyword>
<dbReference type="InterPro" id="IPR008144">
    <property type="entry name" value="Guanylate_kin-like_dom"/>
</dbReference>
<reference evidence="10" key="2">
    <citation type="journal article" date="2023" name="IMA Fungus">
        <title>Comparative genomic study of the Penicillium genus elucidates a diverse pangenome and 15 lateral gene transfer events.</title>
        <authorList>
            <person name="Petersen C."/>
            <person name="Sorensen T."/>
            <person name="Nielsen M.R."/>
            <person name="Sondergaard T.E."/>
            <person name="Sorensen J.L."/>
            <person name="Fitzpatrick D.A."/>
            <person name="Frisvad J.C."/>
            <person name="Nielsen K.L."/>
        </authorList>
    </citation>
    <scope>NUCLEOTIDE SEQUENCE</scope>
    <source>
        <strain evidence="10">IBT 15544</strain>
    </source>
</reference>
<dbReference type="GO" id="GO:0005829">
    <property type="term" value="C:cytosol"/>
    <property type="evidence" value="ECO:0007669"/>
    <property type="project" value="TreeGrafter"/>
</dbReference>
<evidence type="ECO:0000256" key="4">
    <source>
        <dbReference type="ARBA" id="ARBA00022679"/>
    </source>
</evidence>
<dbReference type="GeneID" id="83185144"/>
<dbReference type="GO" id="GO:0004385">
    <property type="term" value="F:GMP kinase activity"/>
    <property type="evidence" value="ECO:0007669"/>
    <property type="project" value="UniProtKB-EC"/>
</dbReference>
<protein>
    <recommendedName>
        <fullName evidence="3">Guanylate kinase</fullName>
        <ecNumber evidence="2">2.7.4.8</ecNumber>
    </recommendedName>
    <alternativeName>
        <fullName evidence="8">GMP kinase</fullName>
    </alternativeName>
</protein>
<dbReference type="RefSeq" id="XP_058304742.1">
    <property type="nucleotide sequence ID" value="XM_058457843.1"/>
</dbReference>
<dbReference type="PANTHER" id="PTHR23117:SF13">
    <property type="entry name" value="GUANYLATE KINASE"/>
    <property type="match status" value="1"/>
</dbReference>
<organism evidence="10 11">
    <name type="scientific">Penicillium cinerascens</name>
    <dbReference type="NCBI Taxonomy" id="70096"/>
    <lineage>
        <taxon>Eukaryota</taxon>
        <taxon>Fungi</taxon>
        <taxon>Dikarya</taxon>
        <taxon>Ascomycota</taxon>
        <taxon>Pezizomycotina</taxon>
        <taxon>Eurotiomycetes</taxon>
        <taxon>Eurotiomycetidae</taxon>
        <taxon>Eurotiales</taxon>
        <taxon>Aspergillaceae</taxon>
        <taxon>Penicillium</taxon>
    </lineage>
</organism>
<dbReference type="AlphaFoldDB" id="A0A9W9J942"/>
<feature type="domain" description="Guanylate kinase-like" evidence="9">
    <location>
        <begin position="27"/>
        <end position="210"/>
    </location>
</feature>
<dbReference type="InterPro" id="IPR020590">
    <property type="entry name" value="Guanylate_kinase_CS"/>
</dbReference>
<keyword evidence="6" id="KW-0418">Kinase</keyword>
<evidence type="ECO:0000256" key="5">
    <source>
        <dbReference type="ARBA" id="ARBA00022741"/>
    </source>
</evidence>
<evidence type="ECO:0000256" key="8">
    <source>
        <dbReference type="ARBA" id="ARBA00030128"/>
    </source>
</evidence>
<comment type="caution">
    <text evidence="10">The sequence shown here is derived from an EMBL/GenBank/DDBJ whole genome shotgun (WGS) entry which is preliminary data.</text>
</comment>
<evidence type="ECO:0000256" key="3">
    <source>
        <dbReference type="ARBA" id="ARBA00016296"/>
    </source>
</evidence>
<proteinExistence type="inferred from homology"/>
<dbReference type="EC" id="2.7.4.8" evidence="2"/>
<reference evidence="10" key="1">
    <citation type="submission" date="2022-12" db="EMBL/GenBank/DDBJ databases">
        <authorList>
            <person name="Petersen C."/>
        </authorList>
    </citation>
    <scope>NUCLEOTIDE SEQUENCE</scope>
    <source>
        <strain evidence="10">IBT 15544</strain>
    </source>
</reference>
<comment type="similarity">
    <text evidence="1">Belongs to the guanylate kinase family.</text>
</comment>
<sequence>MVSCAPSPFNQIPRSQANIIPAAPQDRRPIVISGPSGVGKGTLIQKLVDAHPDTFGLAVSHTTRKPRPGEVEGVAYFFVSPSEFSFLFSQDSFVEHTCFSGNYYGTSKQTVDDLTSKGLVVILDIEIDGVKQLKSNPSIDARYIFIKPPSFETLEARLRGRKTESEEKIRERLSRAKVEIEYAESQRDHDKIICNDNIEEAYKELDEFVFGIT</sequence>
<evidence type="ECO:0000313" key="11">
    <source>
        <dbReference type="Proteomes" id="UP001150904"/>
    </source>
</evidence>
<dbReference type="FunFam" id="3.30.63.10:FF:000002">
    <property type="entry name" value="Guanylate kinase 1"/>
    <property type="match status" value="1"/>
</dbReference>
<evidence type="ECO:0000259" key="9">
    <source>
        <dbReference type="PROSITE" id="PS50052"/>
    </source>
</evidence>
<evidence type="ECO:0000256" key="7">
    <source>
        <dbReference type="ARBA" id="ARBA00022840"/>
    </source>
</evidence>
<dbReference type="SUPFAM" id="SSF52540">
    <property type="entry name" value="P-loop containing nucleoside triphosphate hydrolases"/>
    <property type="match status" value="1"/>
</dbReference>
<dbReference type="CDD" id="cd00071">
    <property type="entry name" value="GMPK"/>
    <property type="match status" value="1"/>
</dbReference>
<dbReference type="InterPro" id="IPR008145">
    <property type="entry name" value="GK/Ca_channel_bsu"/>
</dbReference>
<dbReference type="Pfam" id="PF00625">
    <property type="entry name" value="Guanylate_kin"/>
    <property type="match status" value="1"/>
</dbReference>
<dbReference type="InterPro" id="IPR027417">
    <property type="entry name" value="P-loop_NTPase"/>
</dbReference>
<evidence type="ECO:0000256" key="2">
    <source>
        <dbReference type="ARBA" id="ARBA00012961"/>
    </source>
</evidence>
<dbReference type="InterPro" id="IPR017665">
    <property type="entry name" value="Guanylate_kinase"/>
</dbReference>
<dbReference type="Proteomes" id="UP001150904">
    <property type="component" value="Unassembled WGS sequence"/>
</dbReference>
<dbReference type="Gene3D" id="3.40.50.300">
    <property type="entry name" value="P-loop containing nucleotide triphosphate hydrolases"/>
    <property type="match status" value="1"/>
</dbReference>
<dbReference type="OrthoDB" id="6334211at2759"/>
<dbReference type="PROSITE" id="PS50052">
    <property type="entry name" value="GUANYLATE_KINASE_2"/>
    <property type="match status" value="1"/>
</dbReference>
<dbReference type="SMART" id="SM00072">
    <property type="entry name" value="GuKc"/>
    <property type="match status" value="1"/>
</dbReference>
<gene>
    <name evidence="10" type="ORF">N7498_010787</name>
</gene>